<comment type="caution">
    <text evidence="3">The sequence shown here is derived from an EMBL/GenBank/DDBJ whole genome shotgun (WGS) entry which is preliminary data.</text>
</comment>
<dbReference type="InterPro" id="IPR033334">
    <property type="entry name" value="LNG1/2"/>
</dbReference>
<feature type="compositionally biased region" description="Low complexity" evidence="1">
    <location>
        <begin position="591"/>
        <end position="609"/>
    </location>
</feature>
<proteinExistence type="predicted"/>
<feature type="compositionally biased region" description="Polar residues" evidence="1">
    <location>
        <begin position="346"/>
        <end position="372"/>
    </location>
</feature>
<evidence type="ECO:0000313" key="3">
    <source>
        <dbReference type="EMBL" id="PSS30520.1"/>
    </source>
</evidence>
<reference evidence="3 4" key="1">
    <citation type="submission" date="2017-07" db="EMBL/GenBank/DDBJ databases">
        <title>An improved, manually edited Actinidia chinensis var. chinensis (kiwifruit) genome highlights the challenges associated with draft genomes and gene prediction in plants.</title>
        <authorList>
            <person name="Pilkington S."/>
            <person name="Crowhurst R."/>
            <person name="Hilario E."/>
            <person name="Nardozza S."/>
            <person name="Fraser L."/>
            <person name="Peng Y."/>
            <person name="Gunaseelan K."/>
            <person name="Simpson R."/>
            <person name="Tahir J."/>
            <person name="Deroles S."/>
            <person name="Templeton K."/>
            <person name="Luo Z."/>
            <person name="Davy M."/>
            <person name="Cheng C."/>
            <person name="Mcneilage M."/>
            <person name="Scaglione D."/>
            <person name="Liu Y."/>
            <person name="Zhang Q."/>
            <person name="Datson P."/>
            <person name="De Silva N."/>
            <person name="Gardiner S."/>
            <person name="Bassett H."/>
            <person name="Chagne D."/>
            <person name="Mccallum J."/>
            <person name="Dzierzon H."/>
            <person name="Deng C."/>
            <person name="Wang Y.-Y."/>
            <person name="Barron N."/>
            <person name="Manako K."/>
            <person name="Bowen J."/>
            <person name="Foster T."/>
            <person name="Erridge Z."/>
            <person name="Tiffin H."/>
            <person name="Waite C."/>
            <person name="Davies K."/>
            <person name="Grierson E."/>
            <person name="Laing W."/>
            <person name="Kirk R."/>
            <person name="Chen X."/>
            <person name="Wood M."/>
            <person name="Montefiori M."/>
            <person name="Brummell D."/>
            <person name="Schwinn K."/>
            <person name="Catanach A."/>
            <person name="Fullerton C."/>
            <person name="Li D."/>
            <person name="Meiyalaghan S."/>
            <person name="Nieuwenhuizen N."/>
            <person name="Read N."/>
            <person name="Prakash R."/>
            <person name="Hunter D."/>
            <person name="Zhang H."/>
            <person name="Mckenzie M."/>
            <person name="Knabel M."/>
            <person name="Harris A."/>
            <person name="Allan A."/>
            <person name="Chen A."/>
            <person name="Janssen B."/>
            <person name="Plunkett B."/>
            <person name="Dwamena C."/>
            <person name="Voogd C."/>
            <person name="Leif D."/>
            <person name="Lafferty D."/>
            <person name="Souleyre E."/>
            <person name="Varkonyi-Gasic E."/>
            <person name="Gambi F."/>
            <person name="Hanley J."/>
            <person name="Yao J.-L."/>
            <person name="Cheung J."/>
            <person name="David K."/>
            <person name="Warren B."/>
            <person name="Marsh K."/>
            <person name="Snowden K."/>
            <person name="Lin-Wang K."/>
            <person name="Brian L."/>
            <person name="Martinez-Sanchez M."/>
            <person name="Wang M."/>
            <person name="Ileperuma N."/>
            <person name="Macnee N."/>
            <person name="Campin R."/>
            <person name="Mcatee P."/>
            <person name="Drummond R."/>
            <person name="Espley R."/>
            <person name="Ireland H."/>
            <person name="Wu R."/>
            <person name="Atkinson R."/>
            <person name="Karunairetnam S."/>
            <person name="Bulley S."/>
            <person name="Chunkath S."/>
            <person name="Hanley Z."/>
            <person name="Storey R."/>
            <person name="Thrimawithana A."/>
            <person name="Thomson S."/>
            <person name="David C."/>
            <person name="Testolin R."/>
        </authorList>
    </citation>
    <scope>NUCLEOTIDE SEQUENCE [LARGE SCALE GENOMIC DNA]</scope>
    <source>
        <strain evidence="4">cv. Red5</strain>
        <tissue evidence="3">Young leaf</tissue>
    </source>
</reference>
<dbReference type="PANTHER" id="PTHR31680:SF15">
    <property type="entry name" value="PROTEIN LONGIFOLIA 2"/>
    <property type="match status" value="1"/>
</dbReference>
<feature type="domain" description="DUF4378" evidence="2">
    <location>
        <begin position="844"/>
        <end position="1009"/>
    </location>
</feature>
<gene>
    <name evidence="3" type="ORF">CEY00_Acc05806</name>
</gene>
<feature type="compositionally biased region" description="Polar residues" evidence="1">
    <location>
        <begin position="467"/>
        <end position="484"/>
    </location>
</feature>
<dbReference type="InParanoid" id="A0A2R6RKI9"/>
<reference evidence="4" key="2">
    <citation type="journal article" date="2018" name="BMC Genomics">
        <title>A manually annotated Actinidia chinensis var. chinensis (kiwifruit) genome highlights the challenges associated with draft genomes and gene prediction in plants.</title>
        <authorList>
            <person name="Pilkington S.M."/>
            <person name="Crowhurst R."/>
            <person name="Hilario E."/>
            <person name="Nardozza S."/>
            <person name="Fraser L."/>
            <person name="Peng Y."/>
            <person name="Gunaseelan K."/>
            <person name="Simpson R."/>
            <person name="Tahir J."/>
            <person name="Deroles S.C."/>
            <person name="Templeton K."/>
            <person name="Luo Z."/>
            <person name="Davy M."/>
            <person name="Cheng C."/>
            <person name="McNeilage M."/>
            <person name="Scaglione D."/>
            <person name="Liu Y."/>
            <person name="Zhang Q."/>
            <person name="Datson P."/>
            <person name="De Silva N."/>
            <person name="Gardiner S.E."/>
            <person name="Bassett H."/>
            <person name="Chagne D."/>
            <person name="McCallum J."/>
            <person name="Dzierzon H."/>
            <person name="Deng C."/>
            <person name="Wang Y.Y."/>
            <person name="Barron L."/>
            <person name="Manako K."/>
            <person name="Bowen J."/>
            <person name="Foster T.M."/>
            <person name="Erridge Z.A."/>
            <person name="Tiffin H."/>
            <person name="Waite C.N."/>
            <person name="Davies K.M."/>
            <person name="Grierson E.P."/>
            <person name="Laing W.A."/>
            <person name="Kirk R."/>
            <person name="Chen X."/>
            <person name="Wood M."/>
            <person name="Montefiori M."/>
            <person name="Brummell D.A."/>
            <person name="Schwinn K.E."/>
            <person name="Catanach A."/>
            <person name="Fullerton C."/>
            <person name="Li D."/>
            <person name="Meiyalaghan S."/>
            <person name="Nieuwenhuizen N."/>
            <person name="Read N."/>
            <person name="Prakash R."/>
            <person name="Hunter D."/>
            <person name="Zhang H."/>
            <person name="McKenzie M."/>
            <person name="Knabel M."/>
            <person name="Harris A."/>
            <person name="Allan A.C."/>
            <person name="Gleave A."/>
            <person name="Chen A."/>
            <person name="Janssen B.J."/>
            <person name="Plunkett B."/>
            <person name="Ampomah-Dwamena C."/>
            <person name="Voogd C."/>
            <person name="Leif D."/>
            <person name="Lafferty D."/>
            <person name="Souleyre E.J.F."/>
            <person name="Varkonyi-Gasic E."/>
            <person name="Gambi F."/>
            <person name="Hanley J."/>
            <person name="Yao J.L."/>
            <person name="Cheung J."/>
            <person name="David K.M."/>
            <person name="Warren B."/>
            <person name="Marsh K."/>
            <person name="Snowden K.C."/>
            <person name="Lin-Wang K."/>
            <person name="Brian L."/>
            <person name="Martinez-Sanchez M."/>
            <person name="Wang M."/>
            <person name="Ileperuma N."/>
            <person name="Macnee N."/>
            <person name="Campin R."/>
            <person name="McAtee P."/>
            <person name="Drummond R.S.M."/>
            <person name="Espley R.V."/>
            <person name="Ireland H.S."/>
            <person name="Wu R."/>
            <person name="Atkinson R.G."/>
            <person name="Karunairetnam S."/>
            <person name="Bulley S."/>
            <person name="Chunkath S."/>
            <person name="Hanley Z."/>
            <person name="Storey R."/>
            <person name="Thrimawithana A.H."/>
            <person name="Thomson S."/>
            <person name="David C."/>
            <person name="Testolin R."/>
            <person name="Huang H."/>
            <person name="Hellens R.P."/>
            <person name="Schaffer R.J."/>
        </authorList>
    </citation>
    <scope>NUCLEOTIDE SEQUENCE [LARGE SCALE GENOMIC DNA]</scope>
    <source>
        <strain evidence="4">cv. Red5</strain>
    </source>
</reference>
<keyword evidence="4" id="KW-1185">Reference proteome</keyword>
<dbReference type="Pfam" id="PF14309">
    <property type="entry name" value="DUF4378"/>
    <property type="match status" value="1"/>
</dbReference>
<dbReference type="Gramene" id="PSS30520">
    <property type="protein sequence ID" value="PSS30520"/>
    <property type="gene ID" value="CEY00_Acc05806"/>
</dbReference>
<feature type="region of interest" description="Disordered" evidence="1">
    <location>
        <begin position="437"/>
        <end position="498"/>
    </location>
</feature>
<feature type="region of interest" description="Disordered" evidence="1">
    <location>
        <begin position="176"/>
        <end position="232"/>
    </location>
</feature>
<dbReference type="Proteomes" id="UP000241394">
    <property type="component" value="Chromosome LG5"/>
</dbReference>
<dbReference type="EMBL" id="NKQK01000005">
    <property type="protein sequence ID" value="PSS30520.1"/>
    <property type="molecule type" value="Genomic_DNA"/>
</dbReference>
<evidence type="ECO:0000313" key="4">
    <source>
        <dbReference type="Proteomes" id="UP000241394"/>
    </source>
</evidence>
<feature type="compositionally biased region" description="Polar residues" evidence="1">
    <location>
        <begin position="546"/>
        <end position="590"/>
    </location>
</feature>
<evidence type="ECO:0000259" key="2">
    <source>
        <dbReference type="Pfam" id="PF14309"/>
    </source>
</evidence>
<accession>A0A2R6RKI9</accession>
<dbReference type="GO" id="GO:0051513">
    <property type="term" value="P:regulation of monopolar cell growth"/>
    <property type="evidence" value="ECO:0007669"/>
    <property type="project" value="InterPro"/>
</dbReference>
<feature type="region of interest" description="Disordered" evidence="1">
    <location>
        <begin position="39"/>
        <end position="60"/>
    </location>
</feature>
<feature type="compositionally biased region" description="Polar residues" evidence="1">
    <location>
        <begin position="124"/>
        <end position="138"/>
    </location>
</feature>
<sequence length="1031" mass="116141">MAAKFPNPLMDENPDLHKQIGCMNGIYQLFNRQHFLSSRRASGHNRKRLPPGQSGNHGMEPKLVMQKNIEKYPEEVVKEKQRFYVESSRTSVSSTCSSTFSSVDCSKTAKPDPSSLGHSIFPDTPSQMLPTKQPNSSSLDLRNVVKDFINRETGGLLVKTRTTAEGISRVVKHIDSPRPLQPYKPVKPKVSGLDGSPRVLAKLREAPSSYKEERSRLFPPKDSPRFSYDGRESRDTWKSTIKLKELPRLSLDSRERSIRAASESRGNYLLDDLQRRNVNSSQALTEQEPGSNKRPSSVVVRLMGLEALPDSMSANNDQMRKINCCCADEDLDAMSTTSRKTDECKQNQVSRSPRTPQSTYASQLRNTSSFMKPNSGFPLEPAPWRHPDGNRGPQKPSSLYREAQTKEQNSFPSVYGEIQKRLMELEFKRSEKDLRALKQIPDAMQKTRGSLENKKEEQASDLDPKTSNHSPSAMKCSQQSSRLTPTIKGTGPPKNFESSVVCTKSAKVVQKRRNSCPLAIPIEGMSGLRKFQTGDNVANRKDSFYTQTANDMTPRNNYFRQPSCQPLCSMDKSTNAKTHRSTQSSKASQHTSRGNPTSSGRSSTSVSPRLQQKKNGIEKQSCHNSHTSDPSRARRQLSKQQIDSGSPRRKFRPKSLNWQDGDDQWSELSSETRQLSYQGDSISVQSESNTSFTSQTDIEVISVDRSKEIYVAYQQKYQRTKIEARLSEDKSKAETATATVEQPSPVSVLDATFYREGSPSPVKKISNAFKDEESLNIDEVEWKSVDLEHFLNSTGPKLGPEFDQEKSENLNHLVHERRQSDLTHDEVATDYIRSLCENTNPEQRYITEILLASGLLKDLGSSSTFIQLHPSGHLINPNLFVVLEQAKGRIELPDDERSNEKIGQSKFNEKIHRKMTFDTVNEILARKLTSAGFLEPWILPNKLRARSLTGRKLLKELSLEVDHLQANSDGSLHDKDLMLETPNWADAHSQIPGIVLDIERLIFKDLISEVVSSEGAGLPDRPAKHYRRLFL</sequence>
<feature type="region of interest" description="Disordered" evidence="1">
    <location>
        <begin position="102"/>
        <end position="138"/>
    </location>
</feature>
<dbReference type="OMA" id="QSQGMNW"/>
<feature type="region of interest" description="Disordered" evidence="1">
    <location>
        <begin position="335"/>
        <end position="414"/>
    </location>
</feature>
<dbReference type="PANTHER" id="PTHR31680">
    <property type="entry name" value="LONGIFOLIA PROTEIN"/>
    <property type="match status" value="1"/>
</dbReference>
<organism evidence="3 4">
    <name type="scientific">Actinidia chinensis var. chinensis</name>
    <name type="common">Chinese soft-hair kiwi</name>
    <dbReference type="NCBI Taxonomy" id="1590841"/>
    <lineage>
        <taxon>Eukaryota</taxon>
        <taxon>Viridiplantae</taxon>
        <taxon>Streptophyta</taxon>
        <taxon>Embryophyta</taxon>
        <taxon>Tracheophyta</taxon>
        <taxon>Spermatophyta</taxon>
        <taxon>Magnoliopsida</taxon>
        <taxon>eudicotyledons</taxon>
        <taxon>Gunneridae</taxon>
        <taxon>Pentapetalae</taxon>
        <taxon>asterids</taxon>
        <taxon>Ericales</taxon>
        <taxon>Actinidiaceae</taxon>
        <taxon>Actinidia</taxon>
    </lineage>
</organism>
<dbReference type="OrthoDB" id="769613at2759"/>
<name>A0A2R6RKI9_ACTCC</name>
<feature type="compositionally biased region" description="Basic and acidic residues" evidence="1">
    <location>
        <begin position="222"/>
        <end position="232"/>
    </location>
</feature>
<feature type="region of interest" description="Disordered" evidence="1">
    <location>
        <begin position="546"/>
        <end position="672"/>
    </location>
</feature>
<dbReference type="STRING" id="1590841.A0A2R6RKI9"/>
<feature type="compositionally biased region" description="Basic and acidic residues" evidence="1">
    <location>
        <begin position="449"/>
        <end position="466"/>
    </location>
</feature>
<feature type="compositionally biased region" description="Basic and acidic residues" evidence="1">
    <location>
        <begin position="202"/>
        <end position="216"/>
    </location>
</feature>
<dbReference type="InterPro" id="IPR025486">
    <property type="entry name" value="DUF4378"/>
</dbReference>
<protein>
    <submittedName>
        <fullName evidence="3">Protein LONGIFOLIA like</fullName>
    </submittedName>
</protein>
<dbReference type="AlphaFoldDB" id="A0A2R6RKI9"/>
<evidence type="ECO:0000256" key="1">
    <source>
        <dbReference type="SAM" id="MobiDB-lite"/>
    </source>
</evidence>